<sequence>MIMMITTQRLNSDNPKLKMMKKNVKKKTCTATGNQEYKQCLVSKFSGASAMQVKNRPRIPTPDVTKEVIDRENRLAASVTHVQNQMSTGLTLMSHQLPANYHSYPTGNVPVVQVVLSPIQELDSTGSVNNTLHANQPGTAALAQAVLSPGIGPVLATTPVSVPMTVSQLTSLGFSSHQNSPLLARTFEHHSSRNPTLIQASRNVSIVLWHLAIMLMLVQKAVVGAFDHPSIRNPTIMQVFESEKPPTMPLTLTEVHPEDEQPLSSRSSNGSAASEISHASKDSIVSNMSNTTASLTSKRSLEVPSDPTDGDAVAPSAPESLSTAATDAGSEAAPTASVTPTPRLERKPSFMSPSVEMTPSLQHQALLRPTRWYRWIA</sequence>
<feature type="compositionally biased region" description="Polar residues" evidence="1">
    <location>
        <begin position="283"/>
        <end position="298"/>
    </location>
</feature>
<organism evidence="2 3">
    <name type="scientific">Molorchus minor</name>
    <dbReference type="NCBI Taxonomy" id="1323400"/>
    <lineage>
        <taxon>Eukaryota</taxon>
        <taxon>Metazoa</taxon>
        <taxon>Ecdysozoa</taxon>
        <taxon>Arthropoda</taxon>
        <taxon>Hexapoda</taxon>
        <taxon>Insecta</taxon>
        <taxon>Pterygota</taxon>
        <taxon>Neoptera</taxon>
        <taxon>Endopterygota</taxon>
        <taxon>Coleoptera</taxon>
        <taxon>Polyphaga</taxon>
        <taxon>Cucujiformia</taxon>
        <taxon>Chrysomeloidea</taxon>
        <taxon>Cerambycidae</taxon>
        <taxon>Lamiinae</taxon>
        <taxon>Monochamini</taxon>
        <taxon>Molorchus</taxon>
    </lineage>
</organism>
<reference evidence="2" key="1">
    <citation type="journal article" date="2023" name="Insect Mol. Biol.">
        <title>Genome sequencing provides insights into the evolution of gene families encoding plant cell wall-degrading enzymes in longhorned beetles.</title>
        <authorList>
            <person name="Shin N.R."/>
            <person name="Okamura Y."/>
            <person name="Kirsch R."/>
            <person name="Pauchet Y."/>
        </authorList>
    </citation>
    <scope>NUCLEOTIDE SEQUENCE</scope>
    <source>
        <strain evidence="2">MMC_N1</strain>
    </source>
</reference>
<keyword evidence="3" id="KW-1185">Reference proteome</keyword>
<protein>
    <submittedName>
        <fullName evidence="2">Uncharacterized protein</fullName>
    </submittedName>
</protein>
<comment type="caution">
    <text evidence="2">The sequence shown here is derived from an EMBL/GenBank/DDBJ whole genome shotgun (WGS) entry which is preliminary data.</text>
</comment>
<dbReference type="Proteomes" id="UP001162164">
    <property type="component" value="Unassembled WGS sequence"/>
</dbReference>
<evidence type="ECO:0000313" key="3">
    <source>
        <dbReference type="Proteomes" id="UP001162164"/>
    </source>
</evidence>
<evidence type="ECO:0000256" key="1">
    <source>
        <dbReference type="SAM" id="MobiDB-lite"/>
    </source>
</evidence>
<proteinExistence type="predicted"/>
<accession>A0ABQ9K6Q1</accession>
<name>A0ABQ9K6Q1_9CUCU</name>
<evidence type="ECO:0000313" key="2">
    <source>
        <dbReference type="EMBL" id="KAJ8985524.1"/>
    </source>
</evidence>
<gene>
    <name evidence="2" type="ORF">NQ317_019907</name>
</gene>
<feature type="region of interest" description="Disordered" evidence="1">
    <location>
        <begin position="247"/>
        <end position="355"/>
    </location>
</feature>
<feature type="compositionally biased region" description="Low complexity" evidence="1">
    <location>
        <begin position="264"/>
        <end position="277"/>
    </location>
</feature>
<dbReference type="EMBL" id="JAPWTJ010000012">
    <property type="protein sequence ID" value="KAJ8985524.1"/>
    <property type="molecule type" value="Genomic_DNA"/>
</dbReference>